<dbReference type="RefSeq" id="WP_393177933.1">
    <property type="nucleotide sequence ID" value="NZ_JBICRM010000089.1"/>
</dbReference>
<dbReference type="Gene3D" id="3.30.300.20">
    <property type="match status" value="1"/>
</dbReference>
<dbReference type="Proteomes" id="UP001603978">
    <property type="component" value="Unassembled WGS sequence"/>
</dbReference>
<dbReference type="InterPro" id="IPR015946">
    <property type="entry name" value="KH_dom-like_a/b"/>
</dbReference>
<proteinExistence type="predicted"/>
<dbReference type="InterPro" id="IPR036102">
    <property type="entry name" value="OsmC/Ohrsf"/>
</dbReference>
<sequence length="124" mass="13616">MVEAQALAAPYQVRFRAGRNTGLADTLKDGVGGSAGLRPHELLEAALASCITISARMALEERGLADIRVTVSVILEREESVTRFRYDLVLDPPVDELHYKAVAERVERSAVRQTLSKPLVFEPV</sequence>
<keyword evidence="1" id="KW-0575">Peroxidase</keyword>
<dbReference type="GO" id="GO:0004601">
    <property type="term" value="F:peroxidase activity"/>
    <property type="evidence" value="ECO:0007669"/>
    <property type="project" value="UniProtKB-KW"/>
</dbReference>
<comment type="caution">
    <text evidence="1">The sequence shown here is derived from an EMBL/GenBank/DDBJ whole genome shotgun (WGS) entry which is preliminary data.</text>
</comment>
<protein>
    <submittedName>
        <fullName evidence="1">OsmC family protein</fullName>
        <ecNumber evidence="1">1.11.1.-</ecNumber>
    </submittedName>
</protein>
<gene>
    <name evidence="1" type="ORF">ACFLIM_49950</name>
</gene>
<dbReference type="EC" id="1.11.1.-" evidence="1"/>
<dbReference type="InterPro" id="IPR003718">
    <property type="entry name" value="OsmC/Ohr_fam"/>
</dbReference>
<reference evidence="1 2" key="1">
    <citation type="submission" date="2024-10" db="EMBL/GenBank/DDBJ databases">
        <authorList>
            <person name="Topkara A.R."/>
            <person name="Saygin H."/>
        </authorList>
    </citation>
    <scope>NUCLEOTIDE SEQUENCE [LARGE SCALE GENOMIC DNA]</scope>
    <source>
        <strain evidence="1 2">M3C6</strain>
    </source>
</reference>
<evidence type="ECO:0000313" key="2">
    <source>
        <dbReference type="Proteomes" id="UP001603978"/>
    </source>
</evidence>
<name>A0ABW7AW63_9ACTN</name>
<dbReference type="EMBL" id="JBICRM010000089">
    <property type="protein sequence ID" value="MFG1711299.1"/>
    <property type="molecule type" value="Genomic_DNA"/>
</dbReference>
<keyword evidence="1" id="KW-0560">Oxidoreductase</keyword>
<accession>A0ABW7AW63</accession>
<keyword evidence="2" id="KW-1185">Reference proteome</keyword>
<organism evidence="1 2">
    <name type="scientific">Nonomuraea marmarensis</name>
    <dbReference type="NCBI Taxonomy" id="3351344"/>
    <lineage>
        <taxon>Bacteria</taxon>
        <taxon>Bacillati</taxon>
        <taxon>Actinomycetota</taxon>
        <taxon>Actinomycetes</taxon>
        <taxon>Streptosporangiales</taxon>
        <taxon>Streptosporangiaceae</taxon>
        <taxon>Nonomuraea</taxon>
    </lineage>
</organism>
<evidence type="ECO:0000313" key="1">
    <source>
        <dbReference type="EMBL" id="MFG1711299.1"/>
    </source>
</evidence>
<dbReference type="Pfam" id="PF02566">
    <property type="entry name" value="OsmC"/>
    <property type="match status" value="1"/>
</dbReference>
<dbReference type="SUPFAM" id="SSF82784">
    <property type="entry name" value="OsmC-like"/>
    <property type="match status" value="1"/>
</dbReference>